<dbReference type="Proteomes" id="UP001600888">
    <property type="component" value="Unassembled WGS sequence"/>
</dbReference>
<evidence type="ECO:0000259" key="6">
    <source>
        <dbReference type="PROSITE" id="PS50850"/>
    </source>
</evidence>
<feature type="transmembrane region" description="Helical" evidence="5">
    <location>
        <begin position="184"/>
        <end position="204"/>
    </location>
</feature>
<keyword evidence="2 5" id="KW-0812">Transmembrane</keyword>
<dbReference type="Pfam" id="PF07690">
    <property type="entry name" value="MFS_1"/>
    <property type="match status" value="1"/>
</dbReference>
<dbReference type="InterPro" id="IPR036259">
    <property type="entry name" value="MFS_trans_sf"/>
</dbReference>
<keyword evidence="8" id="KW-1185">Reference proteome</keyword>
<reference evidence="7 8" key="1">
    <citation type="submission" date="2024-03" db="EMBL/GenBank/DDBJ databases">
        <title>A high-quality draft genome sequence of Diaporthe vaccinii, a causative agent of upright dieback and viscid rot disease in cranberry plants.</title>
        <authorList>
            <person name="Sarrasin M."/>
            <person name="Lang B.F."/>
            <person name="Burger G."/>
        </authorList>
    </citation>
    <scope>NUCLEOTIDE SEQUENCE [LARGE SCALE GENOMIC DNA]</scope>
    <source>
        <strain evidence="7 8">IS7</strain>
    </source>
</reference>
<dbReference type="Gene3D" id="1.20.1720.10">
    <property type="entry name" value="Multidrug resistance protein D"/>
    <property type="match status" value="1"/>
</dbReference>
<comment type="caution">
    <text evidence="7">The sequence shown here is derived from an EMBL/GenBank/DDBJ whole genome shotgun (WGS) entry which is preliminary data.</text>
</comment>
<feature type="transmembrane region" description="Helical" evidence="5">
    <location>
        <begin position="151"/>
        <end position="172"/>
    </location>
</feature>
<feature type="transmembrane region" description="Helical" evidence="5">
    <location>
        <begin position="384"/>
        <end position="413"/>
    </location>
</feature>
<dbReference type="PANTHER" id="PTHR23501">
    <property type="entry name" value="MAJOR FACILITATOR SUPERFAMILY"/>
    <property type="match status" value="1"/>
</dbReference>
<evidence type="ECO:0000256" key="2">
    <source>
        <dbReference type="ARBA" id="ARBA00022692"/>
    </source>
</evidence>
<feature type="transmembrane region" description="Helical" evidence="5">
    <location>
        <begin position="420"/>
        <end position="439"/>
    </location>
</feature>
<feature type="transmembrane region" description="Helical" evidence="5">
    <location>
        <begin position="119"/>
        <end position="139"/>
    </location>
</feature>
<feature type="transmembrane region" description="Helical" evidence="5">
    <location>
        <begin position="497"/>
        <end position="517"/>
    </location>
</feature>
<feature type="transmembrane region" description="Helical" evidence="5">
    <location>
        <begin position="21"/>
        <end position="42"/>
    </location>
</feature>
<keyword evidence="3 5" id="KW-1133">Transmembrane helix</keyword>
<evidence type="ECO:0000256" key="5">
    <source>
        <dbReference type="SAM" id="Phobius"/>
    </source>
</evidence>
<feature type="transmembrane region" description="Helical" evidence="5">
    <location>
        <begin position="256"/>
        <end position="273"/>
    </location>
</feature>
<feature type="transmembrane region" description="Helical" evidence="5">
    <location>
        <begin position="330"/>
        <end position="351"/>
    </location>
</feature>
<evidence type="ECO:0000256" key="3">
    <source>
        <dbReference type="ARBA" id="ARBA00022989"/>
    </source>
</evidence>
<feature type="domain" description="Major facilitator superfamily (MFS) profile" evidence="6">
    <location>
        <begin position="29"/>
        <end position="517"/>
    </location>
</feature>
<feature type="transmembrane region" description="Helical" evidence="5">
    <location>
        <begin position="94"/>
        <end position="113"/>
    </location>
</feature>
<dbReference type="Gene3D" id="1.20.1250.20">
    <property type="entry name" value="MFS general substrate transporter like domains"/>
    <property type="match status" value="1"/>
</dbReference>
<feature type="transmembrane region" description="Helical" evidence="5">
    <location>
        <begin position="225"/>
        <end position="244"/>
    </location>
</feature>
<comment type="subcellular location">
    <subcellularLocation>
        <location evidence="1">Membrane</location>
        <topology evidence="1">Multi-pass membrane protein</topology>
    </subcellularLocation>
</comment>
<gene>
    <name evidence="7" type="ORF">FJTKL_07481</name>
</gene>
<dbReference type="PROSITE" id="PS50850">
    <property type="entry name" value="MFS"/>
    <property type="match status" value="1"/>
</dbReference>
<dbReference type="InterPro" id="IPR020846">
    <property type="entry name" value="MFS_dom"/>
</dbReference>
<evidence type="ECO:0000313" key="7">
    <source>
        <dbReference type="EMBL" id="KAL2285751.1"/>
    </source>
</evidence>
<dbReference type="CDD" id="cd17502">
    <property type="entry name" value="MFS_Azr1_MDR_like"/>
    <property type="match status" value="1"/>
</dbReference>
<proteinExistence type="predicted"/>
<protein>
    <recommendedName>
        <fullName evidence="6">Major facilitator superfamily (MFS) profile domain-containing protein</fullName>
    </recommendedName>
</protein>
<name>A0ABR4ETH8_9PEZI</name>
<feature type="transmembrane region" description="Helical" evidence="5">
    <location>
        <begin position="358"/>
        <end position="378"/>
    </location>
</feature>
<dbReference type="PANTHER" id="PTHR23501:SF199">
    <property type="entry name" value="MFS EFFLUX TRANSPORTER INPD-RELATED"/>
    <property type="match status" value="1"/>
</dbReference>
<dbReference type="InterPro" id="IPR011701">
    <property type="entry name" value="MFS"/>
</dbReference>
<organism evidence="7 8">
    <name type="scientific">Diaporthe vaccinii</name>
    <dbReference type="NCBI Taxonomy" id="105482"/>
    <lineage>
        <taxon>Eukaryota</taxon>
        <taxon>Fungi</taxon>
        <taxon>Dikarya</taxon>
        <taxon>Ascomycota</taxon>
        <taxon>Pezizomycotina</taxon>
        <taxon>Sordariomycetes</taxon>
        <taxon>Sordariomycetidae</taxon>
        <taxon>Diaporthales</taxon>
        <taxon>Diaporthaceae</taxon>
        <taxon>Diaporthe</taxon>
        <taxon>Diaporthe eres species complex</taxon>
    </lineage>
</organism>
<evidence type="ECO:0000256" key="4">
    <source>
        <dbReference type="ARBA" id="ARBA00023136"/>
    </source>
</evidence>
<feature type="transmembrane region" description="Helical" evidence="5">
    <location>
        <begin position="293"/>
        <end position="318"/>
    </location>
</feature>
<dbReference type="EMBL" id="JBAWTH010000028">
    <property type="protein sequence ID" value="KAL2285751.1"/>
    <property type="molecule type" value="Genomic_DNA"/>
</dbReference>
<keyword evidence="4 5" id="KW-0472">Membrane</keyword>
<accession>A0ABR4ETH8</accession>
<feature type="transmembrane region" description="Helical" evidence="5">
    <location>
        <begin position="64"/>
        <end position="82"/>
    </location>
</feature>
<dbReference type="SUPFAM" id="SSF103473">
    <property type="entry name" value="MFS general substrate transporter"/>
    <property type="match status" value="1"/>
</dbReference>
<evidence type="ECO:0000256" key="1">
    <source>
        <dbReference type="ARBA" id="ARBA00004141"/>
    </source>
</evidence>
<sequence>MSQPETQLELKDKQIQPPNYLSGWRLHAVIGCLFWGAFLIALDTNIINVALPVISSDFEALEDFAWYGSAYLLTLTAMQPIYGSLYKYFRTDVVYRLVIVIFEVGSVICAAATNSNMFIVGRAVAGFGAAGVLQGALSIISQVVPLEKRPLYMGVVISVFVITVTIGPVLGGVFTQHSTWRWCFWINLPVGGLVLLGLTVFLRLKGEQGSDRDLALKAKLQKMDPLGCLLFTAAACCLLLALQWGGQTKPWNSPDVIGCLVGAFSIGSCFTWVQLKRGDNALIPLRVLHKRSVWTGAMVLFFLGAQTYLNTYFLPFWFQGVRAFSPVRTGLAFMALLIPQMISLIIIGAIVKQFGSYVPYILVGELIAIGGQAMLTQLRPESSVAYWAASLVVAGLGTGMAMQLPFTAIALVLSDNDIPIGNAIAVLFQQLGGALFISLGQTVTITSLTSLTRKLLPEVPPQLVVSSGVANLDAIASDPRELAVLRNIWNSAVARTMILAVAVVAASVPFTLGMEWLNSIKVAAQRREAAAVKEDEPLETATHDVGPNVGGKDGMRCKSSTAAPELSNWALISAIVSEDFTPSQIPSNALRHPRVV</sequence>
<evidence type="ECO:0000313" key="8">
    <source>
        <dbReference type="Proteomes" id="UP001600888"/>
    </source>
</evidence>